<dbReference type="GO" id="GO:0005634">
    <property type="term" value="C:nucleus"/>
    <property type="evidence" value="ECO:0007669"/>
    <property type="project" value="TreeGrafter"/>
</dbReference>
<keyword evidence="3 7" id="KW-0479">Metal-binding</keyword>
<dbReference type="EC" id="2.3.1.286" evidence="1"/>
<protein>
    <recommendedName>
        <fullName evidence="1">protein acetyllysine N-acetyltransferase</fullName>
        <ecNumber evidence="1">2.3.1.286</ecNumber>
    </recommendedName>
</protein>
<evidence type="ECO:0000313" key="9">
    <source>
        <dbReference type="EMBL" id="CAF1486449.1"/>
    </source>
</evidence>
<feature type="binding site" evidence="7">
    <location>
        <position position="169"/>
    </location>
    <ligand>
        <name>Zn(2+)</name>
        <dbReference type="ChEBI" id="CHEBI:29105"/>
    </ligand>
</feature>
<accession>A0A815S364</accession>
<evidence type="ECO:0000313" key="10">
    <source>
        <dbReference type="Proteomes" id="UP000663891"/>
    </source>
</evidence>
<feature type="binding site" evidence="7">
    <location>
        <position position="147"/>
    </location>
    <ligand>
        <name>Zn(2+)</name>
        <dbReference type="ChEBI" id="CHEBI:29105"/>
    </ligand>
</feature>
<organism evidence="9 10">
    <name type="scientific">Adineta steineri</name>
    <dbReference type="NCBI Taxonomy" id="433720"/>
    <lineage>
        <taxon>Eukaryota</taxon>
        <taxon>Metazoa</taxon>
        <taxon>Spiralia</taxon>
        <taxon>Gnathifera</taxon>
        <taxon>Rotifera</taxon>
        <taxon>Eurotatoria</taxon>
        <taxon>Bdelloidea</taxon>
        <taxon>Adinetida</taxon>
        <taxon>Adinetidae</taxon>
        <taxon>Adineta</taxon>
    </lineage>
</organism>
<dbReference type="Gene3D" id="2.20.28.200">
    <property type="match status" value="1"/>
</dbReference>
<evidence type="ECO:0000256" key="3">
    <source>
        <dbReference type="ARBA" id="ARBA00022723"/>
    </source>
</evidence>
<comment type="similarity">
    <text evidence="6">Belongs to the sirtuin family. Class IV subfamily.</text>
</comment>
<feature type="active site" description="Proton acceptor" evidence="7">
    <location>
        <position position="136"/>
    </location>
</feature>
<feature type="binding site" evidence="7">
    <location>
        <position position="144"/>
    </location>
    <ligand>
        <name>Zn(2+)</name>
        <dbReference type="ChEBI" id="CHEBI:29105"/>
    </ligand>
</feature>
<keyword evidence="4 7" id="KW-0862">Zinc</keyword>
<feature type="domain" description="Deacetylase sirtuin-type" evidence="8">
    <location>
        <begin position="18"/>
        <end position="269"/>
    </location>
</feature>
<keyword evidence="2" id="KW-0808">Transferase</keyword>
<feature type="domain" description="Deacetylase sirtuin-type" evidence="8">
    <location>
        <begin position="329"/>
        <end position="477"/>
    </location>
</feature>
<dbReference type="PANTHER" id="PTHR11085:SF12">
    <property type="entry name" value="NAD-DEPENDENT PROTEIN DEACYLASE SIRTUIN-6"/>
    <property type="match status" value="1"/>
</dbReference>
<reference evidence="9" key="1">
    <citation type="submission" date="2021-02" db="EMBL/GenBank/DDBJ databases">
        <authorList>
            <person name="Nowell W R."/>
        </authorList>
    </citation>
    <scope>NUCLEOTIDE SEQUENCE</scope>
</reference>
<evidence type="ECO:0000256" key="2">
    <source>
        <dbReference type="ARBA" id="ARBA00022679"/>
    </source>
</evidence>
<dbReference type="GO" id="GO:0000122">
    <property type="term" value="P:negative regulation of transcription by RNA polymerase II"/>
    <property type="evidence" value="ECO:0007669"/>
    <property type="project" value="TreeGrafter"/>
</dbReference>
<keyword evidence="5" id="KW-0520">NAD</keyword>
<dbReference type="GO" id="GO:0003714">
    <property type="term" value="F:transcription corepressor activity"/>
    <property type="evidence" value="ECO:0007669"/>
    <property type="project" value="TreeGrafter"/>
</dbReference>
<dbReference type="AlphaFoldDB" id="A0A815S364"/>
<comment type="caution">
    <text evidence="9">The sequence shown here is derived from an EMBL/GenBank/DDBJ whole genome shotgun (WGS) entry which is preliminary data.</text>
</comment>
<comment type="caution">
    <text evidence="7">Lacks conserved residue(s) required for the propagation of feature annotation.</text>
</comment>
<dbReference type="SUPFAM" id="SSF52467">
    <property type="entry name" value="DHS-like NAD/FAD-binding domain"/>
    <property type="match status" value="2"/>
</dbReference>
<evidence type="ECO:0000256" key="4">
    <source>
        <dbReference type="ARBA" id="ARBA00022833"/>
    </source>
</evidence>
<dbReference type="GO" id="GO:0046872">
    <property type="term" value="F:metal ion binding"/>
    <property type="evidence" value="ECO:0007669"/>
    <property type="project" value="UniProtKB-KW"/>
</dbReference>
<feature type="active site" description="Proton acceptor" evidence="7">
    <location>
        <position position="329"/>
    </location>
</feature>
<dbReference type="InterPro" id="IPR029035">
    <property type="entry name" value="DHS-like_NAD/FAD-binding_dom"/>
</dbReference>
<evidence type="ECO:0000259" key="8">
    <source>
        <dbReference type="PROSITE" id="PS50305"/>
    </source>
</evidence>
<dbReference type="PROSITE" id="PS50305">
    <property type="entry name" value="SIRTUIN"/>
    <property type="match status" value="2"/>
</dbReference>
<name>A0A815S364_9BILA</name>
<dbReference type="InterPro" id="IPR050134">
    <property type="entry name" value="NAD-dep_sirtuin_deacylases"/>
</dbReference>
<dbReference type="GO" id="GO:0070403">
    <property type="term" value="F:NAD+ binding"/>
    <property type="evidence" value="ECO:0007669"/>
    <property type="project" value="InterPro"/>
</dbReference>
<proteinExistence type="inferred from homology"/>
<dbReference type="PANTHER" id="PTHR11085">
    <property type="entry name" value="NAD-DEPENDENT PROTEIN DEACYLASE SIRTUIN-5, MITOCHONDRIAL-RELATED"/>
    <property type="match status" value="1"/>
</dbReference>
<sequence>MAHGISDPKNKKEHFDTAIHLEKKLDQLAQWIKESQHFIVFTGAGVSTSTGIPDFRSGMDTVLPTGPGAWELEDHKAKRAKTTTIIDDVQKAIPSPTHMALVALQRQGILKCIISQNCDGLHLRSGVNSNNLAELHGNMNLEKCPKCDAKYLRDYDTEGNRKHYTGRRCDKPSCRGRLKDSIINFGEDLPEDELNKALDHAGKADLCLVLGSSLSVTPATDIPERVVENKQKLVIGNLQRTPFHKNATLNIHAFSDVIMQGVMQRLDIPIPPWILRRRVHITCSQDLNNENQKRIVIEGRDPNDTDIPFTLFDNIEIIVNQKFIQQLIHQPFVFDFSGCDQQSITIRLHFFGHYNEIPFDLTYANLSNRKHYTGRRCDKPSCRARLKDSIINFGEDLPEDELNKALDHAGKADLCLVLGSSLTVTPAIDIPERVVENKQKLVIGNLQRTPFHKNATLNIHAFSDVIMQGVMQRLNIPIPPWILRRRVHITCSQDLNNENQKRILIEGRDPNNPDIPFTLFDNIEIIVNQKVIQQLIHQPFAFDLSDYDQQSITIRLHFFGHYNEIPFDLIYANLSNISNNEQFYLLYNPMEGQWRKVTGSDDLPL</sequence>
<dbReference type="Gene3D" id="3.40.50.1220">
    <property type="entry name" value="TPP-binding domain"/>
    <property type="match status" value="2"/>
</dbReference>
<dbReference type="GO" id="GO:0017136">
    <property type="term" value="F:histone deacetylase activity, NAD-dependent"/>
    <property type="evidence" value="ECO:0007669"/>
    <property type="project" value="TreeGrafter"/>
</dbReference>
<evidence type="ECO:0000256" key="5">
    <source>
        <dbReference type="ARBA" id="ARBA00023027"/>
    </source>
</evidence>
<dbReference type="InterPro" id="IPR003000">
    <property type="entry name" value="Sirtuin"/>
</dbReference>
<dbReference type="InterPro" id="IPR026590">
    <property type="entry name" value="Ssirtuin_cat_dom"/>
</dbReference>
<evidence type="ECO:0000256" key="7">
    <source>
        <dbReference type="PROSITE-ProRule" id="PRU00236"/>
    </source>
</evidence>
<feature type="binding site" evidence="7">
    <location>
        <position position="174"/>
    </location>
    <ligand>
        <name>Zn(2+)</name>
        <dbReference type="ChEBI" id="CHEBI:29105"/>
    </ligand>
</feature>
<evidence type="ECO:0000256" key="6">
    <source>
        <dbReference type="ARBA" id="ARBA00038170"/>
    </source>
</evidence>
<dbReference type="Pfam" id="PF02146">
    <property type="entry name" value="SIR2"/>
    <property type="match status" value="2"/>
</dbReference>
<evidence type="ECO:0000256" key="1">
    <source>
        <dbReference type="ARBA" id="ARBA00012928"/>
    </source>
</evidence>
<gene>
    <name evidence="9" type="ORF">VCS650_LOCUS41463</name>
</gene>
<dbReference type="OrthoDB" id="2919105at2759"/>
<dbReference type="EMBL" id="CAJNON010001803">
    <property type="protein sequence ID" value="CAF1486449.1"/>
    <property type="molecule type" value="Genomic_DNA"/>
</dbReference>
<dbReference type="Proteomes" id="UP000663891">
    <property type="component" value="Unassembled WGS sequence"/>
</dbReference>